<evidence type="ECO:0000313" key="3">
    <source>
        <dbReference type="Proteomes" id="UP000076555"/>
    </source>
</evidence>
<dbReference type="Proteomes" id="UP000076555">
    <property type="component" value="Unassembled WGS sequence"/>
</dbReference>
<comment type="caution">
    <text evidence="2">The sequence shown here is derived from an EMBL/GenBank/DDBJ whole genome shotgun (WGS) entry which is preliminary data.</text>
</comment>
<protein>
    <recommendedName>
        <fullName evidence="4">Transposase</fullName>
    </recommendedName>
</protein>
<evidence type="ECO:0000313" key="2">
    <source>
        <dbReference type="EMBL" id="KZL48517.1"/>
    </source>
</evidence>
<dbReference type="EMBL" id="LWAJ01000239">
    <property type="protein sequence ID" value="KZL48517.1"/>
    <property type="molecule type" value="Genomic_DNA"/>
</dbReference>
<organism evidence="2 3">
    <name type="scientific">Nodularia spumigena CENA596</name>
    <dbReference type="NCBI Taxonomy" id="1819295"/>
    <lineage>
        <taxon>Bacteria</taxon>
        <taxon>Bacillati</taxon>
        <taxon>Cyanobacteriota</taxon>
        <taxon>Cyanophyceae</taxon>
        <taxon>Nostocales</taxon>
        <taxon>Nodulariaceae</taxon>
        <taxon>Nodularia</taxon>
    </lineage>
</organism>
<dbReference type="AlphaFoldDB" id="A0A166IKC8"/>
<feature type="region of interest" description="Disordered" evidence="1">
    <location>
        <begin position="18"/>
        <end position="50"/>
    </location>
</feature>
<evidence type="ECO:0000256" key="1">
    <source>
        <dbReference type="SAM" id="MobiDB-lite"/>
    </source>
</evidence>
<proteinExistence type="predicted"/>
<accession>A0A166IKC8</accession>
<reference evidence="2 3" key="1">
    <citation type="submission" date="2016-04" db="EMBL/GenBank/DDBJ databases">
        <title>Draft Genome Assembly of the Bloom-forming Cyanobacterium Nodularia spumigena Strain CENA596 in Shrimp Production Ponds.</title>
        <authorList>
            <person name="Popin R.V."/>
            <person name="Rigonato J."/>
            <person name="Abreu V.A."/>
            <person name="Andreote A.P."/>
            <person name="Silveira S.B."/>
            <person name="Odebrecht C."/>
            <person name="Fiore M.F."/>
        </authorList>
    </citation>
    <scope>NUCLEOTIDE SEQUENCE [LARGE SCALE GENOMIC DNA]</scope>
    <source>
        <strain evidence="2 3">CENA596</strain>
    </source>
</reference>
<gene>
    <name evidence="2" type="ORF">A2T98_17515</name>
</gene>
<name>A0A166IKC8_NODSP</name>
<evidence type="ECO:0008006" key="4">
    <source>
        <dbReference type="Google" id="ProtNLM"/>
    </source>
</evidence>
<sequence length="80" mass="9458">MERKIGLFCSLAVARASSHQDHQSIQSIKHAQRQIYKKEKGKNQRPKARQRYARNHLKVSRQRNEHAKRIARNLCKELTP</sequence>